<name>A0AAW6F6F0_PARDI</name>
<dbReference type="InterPro" id="IPR029044">
    <property type="entry name" value="Nucleotide-diphossugar_trans"/>
</dbReference>
<gene>
    <name evidence="1" type="ORF">PN612_09520</name>
</gene>
<organism evidence="1 2">
    <name type="scientific">Parabacteroides distasonis</name>
    <dbReference type="NCBI Taxonomy" id="823"/>
    <lineage>
        <taxon>Bacteria</taxon>
        <taxon>Pseudomonadati</taxon>
        <taxon>Bacteroidota</taxon>
        <taxon>Bacteroidia</taxon>
        <taxon>Bacteroidales</taxon>
        <taxon>Tannerellaceae</taxon>
        <taxon>Parabacteroides</taxon>
    </lineage>
</organism>
<dbReference type="SUPFAM" id="SSF53448">
    <property type="entry name" value="Nucleotide-diphospho-sugar transferases"/>
    <property type="match status" value="1"/>
</dbReference>
<evidence type="ECO:0000313" key="2">
    <source>
        <dbReference type="Proteomes" id="UP001211522"/>
    </source>
</evidence>
<accession>A0AAW6F6F0</accession>
<dbReference type="InterPro" id="IPR002495">
    <property type="entry name" value="Glyco_trans_8"/>
</dbReference>
<reference evidence="1" key="1">
    <citation type="submission" date="2023-01" db="EMBL/GenBank/DDBJ databases">
        <title>Human gut microbiome strain richness.</title>
        <authorList>
            <person name="Chen-Liaw A."/>
        </authorList>
    </citation>
    <scope>NUCLEOTIDE SEQUENCE</scope>
    <source>
        <strain evidence="1">D35st1_E5_D35t1_190705</strain>
    </source>
</reference>
<dbReference type="GO" id="GO:0016757">
    <property type="term" value="F:glycosyltransferase activity"/>
    <property type="evidence" value="ECO:0007669"/>
    <property type="project" value="InterPro"/>
</dbReference>
<dbReference type="AlphaFoldDB" id="A0AAW6F6F0"/>
<dbReference type="Gene3D" id="3.90.550.10">
    <property type="entry name" value="Spore Coat Polysaccharide Biosynthesis Protein SpsA, Chain A"/>
    <property type="match status" value="1"/>
</dbReference>
<dbReference type="EMBL" id="JAQMPX010000068">
    <property type="protein sequence ID" value="MDB9138747.1"/>
    <property type="molecule type" value="Genomic_DNA"/>
</dbReference>
<comment type="caution">
    <text evidence="1">The sequence shown here is derived from an EMBL/GenBank/DDBJ whole genome shotgun (WGS) entry which is preliminary data.</text>
</comment>
<evidence type="ECO:0000313" key="1">
    <source>
        <dbReference type="EMBL" id="MDB9138747.1"/>
    </source>
</evidence>
<proteinExistence type="predicted"/>
<dbReference type="Proteomes" id="UP001211522">
    <property type="component" value="Unassembled WGS sequence"/>
</dbReference>
<dbReference type="Pfam" id="PF01501">
    <property type="entry name" value="Glyco_transf_8"/>
    <property type="match status" value="1"/>
</dbReference>
<protein>
    <submittedName>
        <fullName evidence="1">Glycosyltransferase</fullName>
    </submittedName>
</protein>
<sequence>MDDVTYMSLVGVRNKLLEWIDEPIVINLDNKLSNMMKSRYLKTNVRNYVLGDFLYIDSDTIILDDLSKIDSFKFEMGAVYEFNRKLADNTGRRSLEEVLSRFGLHLDGSDEYYNSGVVFVRDTPGNHAFFNEWFNKWLDGTKNGVYFDQLSLGFTNKAHHNYIKPLGGEWNCQGKYCINYVREARIFHYLFDSAFEFPLMCKDAFIELKKTGNINSLLLSIVENPFRHISPKNKIITGNDFLILETRQYALLYLIYNKYYRLFSFVEKALKLFNSIILMIRYRKFLPPR</sequence>